<gene>
    <name evidence="12" type="ORF">D0544_10385</name>
</gene>
<evidence type="ECO:0000313" key="13">
    <source>
        <dbReference type="Proteomes" id="UP000280792"/>
    </source>
</evidence>
<evidence type="ECO:0000256" key="5">
    <source>
        <dbReference type="ARBA" id="ARBA00022519"/>
    </source>
</evidence>
<evidence type="ECO:0000259" key="11">
    <source>
        <dbReference type="Pfam" id="PF12019"/>
    </source>
</evidence>
<dbReference type="InterPro" id="IPR022346">
    <property type="entry name" value="T2SS_GspH"/>
</dbReference>
<dbReference type="EMBL" id="QWEZ01000002">
    <property type="protein sequence ID" value="RRJ82286.1"/>
    <property type="molecule type" value="Genomic_DNA"/>
</dbReference>
<evidence type="ECO:0000313" key="12">
    <source>
        <dbReference type="EMBL" id="RRJ82286.1"/>
    </source>
</evidence>
<reference evidence="12 13" key="2">
    <citation type="submission" date="2018-12" db="EMBL/GenBank/DDBJ databases">
        <title>Simiduia agarivorans gen. nov., sp. nov., a marine, agarolytic bacterium isolated from shallow coastal water from Keelung, Taiwan.</title>
        <authorList>
            <person name="Shieh W.Y."/>
        </authorList>
    </citation>
    <scope>NUCLEOTIDE SEQUENCE [LARGE SCALE GENOMIC DNA]</scope>
    <source>
        <strain evidence="12 13">GTF-13</strain>
    </source>
</reference>
<evidence type="ECO:0000256" key="1">
    <source>
        <dbReference type="ARBA" id="ARBA00004377"/>
    </source>
</evidence>
<keyword evidence="6" id="KW-0812">Transmembrane</keyword>
<evidence type="ECO:0000256" key="10">
    <source>
        <dbReference type="ARBA" id="ARBA00030775"/>
    </source>
</evidence>
<dbReference type="Gene3D" id="3.55.40.10">
    <property type="entry name" value="minor pseudopilin epsh domain"/>
    <property type="match status" value="1"/>
</dbReference>
<dbReference type="GO" id="GO:0015628">
    <property type="term" value="P:protein secretion by the type II secretion system"/>
    <property type="evidence" value="ECO:0007669"/>
    <property type="project" value="InterPro"/>
</dbReference>
<dbReference type="Pfam" id="PF07963">
    <property type="entry name" value="N_methyl"/>
    <property type="match status" value="1"/>
</dbReference>
<dbReference type="GO" id="GO:0015627">
    <property type="term" value="C:type II protein secretion system complex"/>
    <property type="evidence" value="ECO:0007669"/>
    <property type="project" value="InterPro"/>
</dbReference>
<keyword evidence="4" id="KW-0488">Methylation</keyword>
<dbReference type="SUPFAM" id="SSF54523">
    <property type="entry name" value="Pili subunits"/>
    <property type="match status" value="1"/>
</dbReference>
<sequence>MMPQKYREKGFTIMELMIAVAIAGVLVSLAMPTFRDSIKRNRVAMAQDELFSALIFARSEAVNRSLPVSLCVSANQTSCSGGAGVVDWSSGWIVFEDANANGTLDAGEQALRVRSALTGATLSWSSGGSLVYNNQGFTSVTGTFTLCDDDASLVYAKSVTVTNTGRVRRSEKTVNGGALAC</sequence>
<comment type="similarity">
    <text evidence="9">Belongs to the GSP H family.</text>
</comment>
<proteinExistence type="inferred from homology"/>
<comment type="subcellular location">
    <subcellularLocation>
        <location evidence="1">Cell inner membrane</location>
        <topology evidence="1">Single-pass membrane protein</topology>
    </subcellularLocation>
</comment>
<evidence type="ECO:0000256" key="8">
    <source>
        <dbReference type="ARBA" id="ARBA00023136"/>
    </source>
</evidence>
<keyword evidence="3" id="KW-1003">Cell membrane</keyword>
<comment type="caution">
    <text evidence="12">The sequence shown here is derived from an EMBL/GenBank/DDBJ whole genome shotgun (WGS) entry which is preliminary data.</text>
</comment>
<feature type="domain" description="General secretion pathway GspH" evidence="11">
    <location>
        <begin position="48"/>
        <end position="165"/>
    </location>
</feature>
<dbReference type="Pfam" id="PF12019">
    <property type="entry name" value="GspH"/>
    <property type="match status" value="1"/>
</dbReference>
<evidence type="ECO:0000256" key="2">
    <source>
        <dbReference type="ARBA" id="ARBA00021549"/>
    </source>
</evidence>
<keyword evidence="13" id="KW-1185">Reference proteome</keyword>
<dbReference type="GO" id="GO:0005886">
    <property type="term" value="C:plasma membrane"/>
    <property type="evidence" value="ECO:0007669"/>
    <property type="project" value="UniProtKB-SubCell"/>
</dbReference>
<keyword evidence="7" id="KW-1133">Transmembrane helix</keyword>
<evidence type="ECO:0000256" key="4">
    <source>
        <dbReference type="ARBA" id="ARBA00022481"/>
    </source>
</evidence>
<protein>
    <recommendedName>
        <fullName evidence="2">Type II secretion system protein H</fullName>
    </recommendedName>
    <alternativeName>
        <fullName evidence="10">General secretion pathway protein H</fullName>
    </alternativeName>
</protein>
<dbReference type="InterPro" id="IPR012902">
    <property type="entry name" value="N_methyl_site"/>
</dbReference>
<accession>A0A3P3VKM3</accession>
<reference evidence="12 13" key="1">
    <citation type="submission" date="2018-08" db="EMBL/GenBank/DDBJ databases">
        <authorList>
            <person name="Khan S.A."/>
        </authorList>
    </citation>
    <scope>NUCLEOTIDE SEQUENCE [LARGE SCALE GENOMIC DNA]</scope>
    <source>
        <strain evidence="12 13">GTF-13</strain>
    </source>
</reference>
<evidence type="ECO:0000256" key="7">
    <source>
        <dbReference type="ARBA" id="ARBA00022989"/>
    </source>
</evidence>
<dbReference type="AlphaFoldDB" id="A0A3P3VKM3"/>
<evidence type="ECO:0000256" key="3">
    <source>
        <dbReference type="ARBA" id="ARBA00022475"/>
    </source>
</evidence>
<dbReference type="InterPro" id="IPR045584">
    <property type="entry name" value="Pilin-like"/>
</dbReference>
<dbReference type="Proteomes" id="UP000280792">
    <property type="component" value="Unassembled WGS sequence"/>
</dbReference>
<organism evidence="12 13">
    <name type="scientific">Aestuariirhabdus litorea</name>
    <dbReference type="NCBI Taxonomy" id="2528527"/>
    <lineage>
        <taxon>Bacteria</taxon>
        <taxon>Pseudomonadati</taxon>
        <taxon>Pseudomonadota</taxon>
        <taxon>Gammaproteobacteria</taxon>
        <taxon>Oceanospirillales</taxon>
        <taxon>Aestuariirhabdaceae</taxon>
        <taxon>Aestuariirhabdus</taxon>
    </lineage>
</organism>
<keyword evidence="5" id="KW-0997">Cell inner membrane</keyword>
<keyword evidence="8" id="KW-0472">Membrane</keyword>
<evidence type="ECO:0000256" key="9">
    <source>
        <dbReference type="ARBA" id="ARBA00025772"/>
    </source>
</evidence>
<dbReference type="NCBIfam" id="TIGR02532">
    <property type="entry name" value="IV_pilin_GFxxxE"/>
    <property type="match status" value="1"/>
</dbReference>
<name>A0A3P3VKM3_9GAMM</name>
<dbReference type="RefSeq" id="WP_125015998.1">
    <property type="nucleotide sequence ID" value="NZ_QWEZ01000002.1"/>
</dbReference>
<evidence type="ECO:0000256" key="6">
    <source>
        <dbReference type="ARBA" id="ARBA00022692"/>
    </source>
</evidence>